<evidence type="ECO:0000256" key="1">
    <source>
        <dbReference type="SAM" id="Coils"/>
    </source>
</evidence>
<feature type="compositionally biased region" description="Basic and acidic residues" evidence="2">
    <location>
        <begin position="583"/>
        <end position="602"/>
    </location>
</feature>
<keyword evidence="1" id="KW-0175">Coiled coil</keyword>
<protein>
    <recommendedName>
        <fullName evidence="3">B box-type domain-containing protein</fullName>
    </recommendedName>
</protein>
<dbReference type="EMBL" id="CACVKT020000734">
    <property type="protein sequence ID" value="CAC5362227.1"/>
    <property type="molecule type" value="Genomic_DNA"/>
</dbReference>
<dbReference type="PANTHER" id="PTHR25462:SF296">
    <property type="entry name" value="MEIOTIC P26, ISOFORM F"/>
    <property type="match status" value="1"/>
</dbReference>
<dbReference type="Gene3D" id="3.30.160.60">
    <property type="entry name" value="Classic Zinc Finger"/>
    <property type="match status" value="1"/>
</dbReference>
<dbReference type="CDD" id="cd19757">
    <property type="entry name" value="Bbox1"/>
    <property type="match status" value="1"/>
</dbReference>
<feature type="domain" description="B box-type" evidence="3">
    <location>
        <begin position="4"/>
        <end position="54"/>
    </location>
</feature>
<name>A0A6J8A8N4_MYTCO</name>
<dbReference type="Pfam" id="PF22586">
    <property type="entry name" value="ANCHR-like_BBOX"/>
    <property type="match status" value="1"/>
</dbReference>
<sequence length="660" mass="74723">MAAIDKYFCSLCPDVGTSNEAVSWCTECEVFLCRECEKHHPRSGMLKTHKTISKNDYHTLSLAFIPHLVYLYHNIPESMRKISSQCRDHEKKFELYCSFHACPCCRQCVTDKHQKCHEIKPLADILKPVKLSASVQKIDKNLKILQENIDEITEYLKGRIISNYDQKTKAIEEIQAMRKSIDDYLNKLEEKYLDDLEFKHSKLKFQINTLLVQMKQQADQIVQLKNEFSKLTQYGTELQLLIGLQGLEKTTCKAAKYIEDLEKEGHFDEKNLVANISSALEPILRDVKSFGVAVICTVSSKLQVQYLVPEIPGMDQIKPVFLKTLKMPESMKNVHKYACRILPDGKFIFIENYIEKSLLLFSNEGIFLRKVVTLTGGPYDVCFVKNNTVAVGLGTKTQTVLVDIEKNKITEIIKLSHRCDCVASDGQILVFSSRFKSTILNLNDKSFTDLEGVGGTFISLFKGNIYSTVFDDNRVSCNRNNGELLWSFQHRNIETITSELTLDKTGFVYVASSGNNSIVVVSPDGQTSKTILSEADGITDPVAIDINRETGMMIVLSEMKDPSDKRSYQTVSEMVISDDSDNINERDNTDDSENCDHNDYSHINDNCDNSDNRDNSDYSDDRNKSDNSGDSYDSDDSDNDNIDDACICKNLRNHCAVGIS</sequence>
<dbReference type="InterPro" id="IPR011042">
    <property type="entry name" value="6-blade_b-propeller_TolB-like"/>
</dbReference>
<dbReference type="PANTHER" id="PTHR25462">
    <property type="entry name" value="BONUS, ISOFORM C-RELATED"/>
    <property type="match status" value="1"/>
</dbReference>
<dbReference type="GO" id="GO:0008270">
    <property type="term" value="F:zinc ion binding"/>
    <property type="evidence" value="ECO:0007669"/>
    <property type="project" value="InterPro"/>
</dbReference>
<organism evidence="4 5">
    <name type="scientific">Mytilus coruscus</name>
    <name type="common">Sea mussel</name>
    <dbReference type="NCBI Taxonomy" id="42192"/>
    <lineage>
        <taxon>Eukaryota</taxon>
        <taxon>Metazoa</taxon>
        <taxon>Spiralia</taxon>
        <taxon>Lophotrochozoa</taxon>
        <taxon>Mollusca</taxon>
        <taxon>Bivalvia</taxon>
        <taxon>Autobranchia</taxon>
        <taxon>Pteriomorphia</taxon>
        <taxon>Mytilida</taxon>
        <taxon>Mytiloidea</taxon>
        <taxon>Mytilidae</taxon>
        <taxon>Mytilinae</taxon>
        <taxon>Mytilus</taxon>
    </lineage>
</organism>
<evidence type="ECO:0000259" key="3">
    <source>
        <dbReference type="SMART" id="SM00336"/>
    </source>
</evidence>
<evidence type="ECO:0000313" key="4">
    <source>
        <dbReference type="EMBL" id="CAC5362227.1"/>
    </source>
</evidence>
<evidence type="ECO:0000256" key="2">
    <source>
        <dbReference type="SAM" id="MobiDB-lite"/>
    </source>
</evidence>
<proteinExistence type="predicted"/>
<reference evidence="4 5" key="1">
    <citation type="submission" date="2020-06" db="EMBL/GenBank/DDBJ databases">
        <authorList>
            <person name="Li R."/>
            <person name="Bekaert M."/>
        </authorList>
    </citation>
    <scope>NUCLEOTIDE SEQUENCE [LARGE SCALE GENOMIC DNA]</scope>
    <source>
        <strain evidence="5">wild</strain>
    </source>
</reference>
<dbReference type="InterPro" id="IPR000315">
    <property type="entry name" value="Znf_B-box"/>
</dbReference>
<dbReference type="SUPFAM" id="SSF57845">
    <property type="entry name" value="B-box zinc-binding domain"/>
    <property type="match status" value="1"/>
</dbReference>
<feature type="domain" description="B box-type" evidence="3">
    <location>
        <begin position="81"/>
        <end position="122"/>
    </location>
</feature>
<dbReference type="SUPFAM" id="SSF101898">
    <property type="entry name" value="NHL repeat"/>
    <property type="match status" value="1"/>
</dbReference>
<dbReference type="SMART" id="SM00336">
    <property type="entry name" value="BBOX"/>
    <property type="match status" value="2"/>
</dbReference>
<feature type="coiled-coil region" evidence="1">
    <location>
        <begin position="135"/>
        <end position="227"/>
    </location>
</feature>
<feature type="region of interest" description="Disordered" evidence="2">
    <location>
        <begin position="576"/>
        <end position="637"/>
    </location>
</feature>
<dbReference type="Proteomes" id="UP000507470">
    <property type="component" value="Unassembled WGS sequence"/>
</dbReference>
<accession>A0A6J8A8N4</accession>
<gene>
    <name evidence="4" type="ORF">MCOR_4056</name>
</gene>
<dbReference type="OrthoDB" id="6150427at2759"/>
<dbReference type="AlphaFoldDB" id="A0A6J8A8N4"/>
<evidence type="ECO:0000313" key="5">
    <source>
        <dbReference type="Proteomes" id="UP000507470"/>
    </source>
</evidence>
<dbReference type="Gene3D" id="4.10.830.40">
    <property type="match status" value="1"/>
</dbReference>
<feature type="compositionally biased region" description="Basic and acidic residues" evidence="2">
    <location>
        <begin position="610"/>
        <end position="627"/>
    </location>
</feature>
<keyword evidence="5" id="KW-1185">Reference proteome</keyword>
<dbReference type="InterPro" id="IPR047153">
    <property type="entry name" value="TRIM45/56/19-like"/>
</dbReference>
<dbReference type="CDD" id="cd19776">
    <property type="entry name" value="Bbox2_TRIM25_C-IV"/>
    <property type="match status" value="1"/>
</dbReference>
<dbReference type="Gene3D" id="2.120.10.30">
    <property type="entry name" value="TolB, C-terminal domain"/>
    <property type="match status" value="1"/>
</dbReference>